<feature type="binding site" evidence="7">
    <location>
        <position position="9"/>
    </location>
    <ligand>
        <name>Mg(2+)</name>
        <dbReference type="ChEBI" id="CHEBI:18420"/>
    </ligand>
</feature>
<evidence type="ECO:0000256" key="2">
    <source>
        <dbReference type="ARBA" id="ARBA00022723"/>
    </source>
</evidence>
<dbReference type="Proteomes" id="UP001367508">
    <property type="component" value="Unassembled WGS sequence"/>
</dbReference>
<keyword evidence="4 7" id="KW-0460">Magnesium</keyword>
<dbReference type="SUPFAM" id="SSF56784">
    <property type="entry name" value="HAD-like"/>
    <property type="match status" value="1"/>
</dbReference>
<reference evidence="8 9" key="1">
    <citation type="submission" date="2024-01" db="EMBL/GenBank/DDBJ databases">
        <title>The genomes of 5 underutilized Papilionoideae crops provide insights into root nodulation and disease resistanc.</title>
        <authorList>
            <person name="Jiang F."/>
        </authorList>
    </citation>
    <scope>NUCLEOTIDE SEQUENCE [LARGE SCALE GENOMIC DNA]</scope>
    <source>
        <strain evidence="8">LVBAO_FW01</strain>
        <tissue evidence="8">Leaves</tissue>
    </source>
</reference>
<feature type="active site" description="Nucleophile" evidence="5">
    <location>
        <position position="9"/>
    </location>
</feature>
<dbReference type="NCBIfam" id="TIGR01489">
    <property type="entry name" value="DKMTPPase-SF"/>
    <property type="match status" value="1"/>
</dbReference>
<feature type="active site" description="Proton donor" evidence="5">
    <location>
        <position position="11"/>
    </location>
</feature>
<accession>A0AAN9M6M9</accession>
<keyword evidence="9" id="KW-1185">Reference proteome</keyword>
<evidence type="ECO:0000256" key="1">
    <source>
        <dbReference type="ARBA" id="ARBA00001946"/>
    </source>
</evidence>
<feature type="binding site" evidence="7">
    <location>
        <position position="11"/>
    </location>
    <ligand>
        <name>Mg(2+)</name>
        <dbReference type="ChEBI" id="CHEBI:18420"/>
    </ligand>
</feature>
<dbReference type="NCBIfam" id="TIGR01488">
    <property type="entry name" value="HAD-SF-IB"/>
    <property type="match status" value="1"/>
</dbReference>
<dbReference type="InterPro" id="IPR023214">
    <property type="entry name" value="HAD_sf"/>
</dbReference>
<comment type="cofactor">
    <cofactor evidence="1 7">
        <name>Mg(2+)</name>
        <dbReference type="ChEBI" id="CHEBI:18420"/>
    </cofactor>
</comment>
<dbReference type="AlphaFoldDB" id="A0AAN9M6M9"/>
<evidence type="ECO:0000256" key="4">
    <source>
        <dbReference type="ARBA" id="ARBA00022842"/>
    </source>
</evidence>
<evidence type="ECO:0000256" key="5">
    <source>
        <dbReference type="PIRSR" id="PIRSR031051-1"/>
    </source>
</evidence>
<evidence type="ECO:0000256" key="7">
    <source>
        <dbReference type="PIRSR" id="PIRSR031051-3"/>
    </source>
</evidence>
<comment type="caution">
    <text evidence="8">The sequence shown here is derived from an EMBL/GenBank/DDBJ whole genome shotgun (WGS) entry which is preliminary data.</text>
</comment>
<feature type="binding site" evidence="6">
    <location>
        <position position="20"/>
    </location>
    <ligand>
        <name>substrate</name>
    </ligand>
</feature>
<dbReference type="PANTHER" id="PTHR20889:SF17">
    <property type="entry name" value="2,3-DIKETO-5-METHYLTHIO-1-PHOSPHOPENTANE PHOSPHATASE"/>
    <property type="match status" value="1"/>
</dbReference>
<dbReference type="GO" id="GO:0016791">
    <property type="term" value="F:phosphatase activity"/>
    <property type="evidence" value="ECO:0007669"/>
    <property type="project" value="InterPro"/>
</dbReference>
<evidence type="ECO:0000256" key="6">
    <source>
        <dbReference type="PIRSR" id="PIRSR031051-2"/>
    </source>
</evidence>
<dbReference type="GO" id="GO:0046872">
    <property type="term" value="F:metal ion binding"/>
    <property type="evidence" value="ECO:0007669"/>
    <property type="project" value="UniProtKB-KW"/>
</dbReference>
<protein>
    <submittedName>
        <fullName evidence="8">Uncharacterized protein</fullName>
    </submittedName>
</protein>
<keyword evidence="3" id="KW-0378">Hydrolase</keyword>
<feature type="binding site" evidence="6">
    <location>
        <position position="95"/>
    </location>
    <ligand>
        <name>substrate</name>
    </ligand>
</feature>
<sequence length="276" mass="30908">MAGIVVIFDFDSTIIECDSDNWVLDETGLTEKFYQLLPTMPWNPLMDRMMNELHSQGKSIEEIVEILNRTPMHPHIVPAIETAYSLGCDLKIVSDANIFFIETILKHHGVWNCFSEVIANPSHVNEGRLSICPYHDYLKSSHGCNLCPPNMCKGMVIERIQNSLSEAGKKKIIYLGDGKGDFCPSLKLKDSDYLMPRRDFPLCDLVSKNSNWIKAEVHGWSNGKDLEHVLLHIINKTIGEGNNINNPTPTISVDCKLGSIPTNTCPTLPKALPVPH</sequence>
<dbReference type="PANTHER" id="PTHR20889">
    <property type="entry name" value="PHOSPHATASE, ORPHAN 1, 2"/>
    <property type="match status" value="1"/>
</dbReference>
<dbReference type="Pfam" id="PF06888">
    <property type="entry name" value="Put_Phosphatase"/>
    <property type="match status" value="1"/>
</dbReference>
<name>A0AAN9M6M9_CANGL</name>
<keyword evidence="2 7" id="KW-0479">Metal-binding</keyword>
<proteinExistence type="predicted"/>
<dbReference type="PIRSF" id="PIRSF031051">
    <property type="entry name" value="PyrdxlP_Pase_PHOSPHO2"/>
    <property type="match status" value="1"/>
</dbReference>
<evidence type="ECO:0000313" key="8">
    <source>
        <dbReference type="EMBL" id="KAK7349240.1"/>
    </source>
</evidence>
<evidence type="ECO:0000313" key="9">
    <source>
        <dbReference type="Proteomes" id="UP001367508"/>
    </source>
</evidence>
<dbReference type="EMBL" id="JAYMYQ010000002">
    <property type="protein sequence ID" value="KAK7349240.1"/>
    <property type="molecule type" value="Genomic_DNA"/>
</dbReference>
<organism evidence="8 9">
    <name type="scientific">Canavalia gladiata</name>
    <name type="common">Sword bean</name>
    <name type="synonym">Dolichos gladiatus</name>
    <dbReference type="NCBI Taxonomy" id="3824"/>
    <lineage>
        <taxon>Eukaryota</taxon>
        <taxon>Viridiplantae</taxon>
        <taxon>Streptophyta</taxon>
        <taxon>Embryophyta</taxon>
        <taxon>Tracheophyta</taxon>
        <taxon>Spermatophyta</taxon>
        <taxon>Magnoliopsida</taxon>
        <taxon>eudicotyledons</taxon>
        <taxon>Gunneridae</taxon>
        <taxon>Pentapetalae</taxon>
        <taxon>rosids</taxon>
        <taxon>fabids</taxon>
        <taxon>Fabales</taxon>
        <taxon>Fabaceae</taxon>
        <taxon>Papilionoideae</taxon>
        <taxon>50 kb inversion clade</taxon>
        <taxon>NPAAA clade</taxon>
        <taxon>indigoferoid/millettioid clade</taxon>
        <taxon>Phaseoleae</taxon>
        <taxon>Canavalia</taxon>
    </lineage>
</organism>
<gene>
    <name evidence="8" type="ORF">VNO77_06442</name>
</gene>
<evidence type="ECO:0000256" key="3">
    <source>
        <dbReference type="ARBA" id="ARBA00022801"/>
    </source>
</evidence>
<feature type="binding site" evidence="7">
    <location>
        <position position="177"/>
    </location>
    <ligand>
        <name>Mg(2+)</name>
        <dbReference type="ChEBI" id="CHEBI:18420"/>
    </ligand>
</feature>
<dbReference type="InterPro" id="IPR006384">
    <property type="entry name" value="HAD_hydro_PyrdxlP_Pase-like"/>
</dbReference>
<dbReference type="InterPro" id="IPR016965">
    <property type="entry name" value="Pase_PHOSPHO-typ"/>
</dbReference>
<dbReference type="Gene3D" id="3.40.50.1000">
    <property type="entry name" value="HAD superfamily/HAD-like"/>
    <property type="match status" value="1"/>
</dbReference>
<dbReference type="InterPro" id="IPR036412">
    <property type="entry name" value="HAD-like_sf"/>
</dbReference>